<keyword evidence="1" id="KW-0446">Lipid-binding</keyword>
<dbReference type="InterPro" id="IPR003797">
    <property type="entry name" value="DegV"/>
</dbReference>
<dbReference type="InterPro" id="IPR050270">
    <property type="entry name" value="DegV_domain_contain"/>
</dbReference>
<dbReference type="Pfam" id="PF02645">
    <property type="entry name" value="DegV"/>
    <property type="match status" value="1"/>
</dbReference>
<organism evidence="2 3">
    <name type="scientific">Brevibacillus panacihumi</name>
    <dbReference type="NCBI Taxonomy" id="497735"/>
    <lineage>
        <taxon>Bacteria</taxon>
        <taxon>Bacillati</taxon>
        <taxon>Bacillota</taxon>
        <taxon>Bacilli</taxon>
        <taxon>Bacillales</taxon>
        <taxon>Paenibacillaceae</taxon>
        <taxon>Brevibacillus</taxon>
    </lineage>
</organism>
<dbReference type="NCBIfam" id="TIGR00762">
    <property type="entry name" value="DegV"/>
    <property type="match status" value="1"/>
</dbReference>
<name>A0A3M8CUE3_9BACL</name>
<dbReference type="Gene3D" id="3.30.1180.10">
    <property type="match status" value="1"/>
</dbReference>
<proteinExistence type="predicted"/>
<reference evidence="2 3" key="1">
    <citation type="submission" date="2018-10" db="EMBL/GenBank/DDBJ databases">
        <title>Phylogenomics of Brevibacillus.</title>
        <authorList>
            <person name="Dunlap C."/>
        </authorList>
    </citation>
    <scope>NUCLEOTIDE SEQUENCE [LARGE SCALE GENOMIC DNA]</scope>
    <source>
        <strain evidence="2 3">JCM 15085</strain>
    </source>
</reference>
<sequence>MSIVILTDSASDIEASVRQSLGIVSVPLKVMFGSETYLDGVTISSGEFFDKLKQSSALPTTSQPSPIEFAEAYKGIVEQHGKDVQIIVIMLSAALSGTYQSAMIAKTMMEDEVDITVIDSRKASFVHGMICVEAARAAQEGKNKQQILDMIDRYLDEVQVYFIVDTLEFLQKGGRIGRASAVIGSLLNIKPILMLDPAGYVSAFDKVRGTKKALNRVLETLQEYAQGQRVKVAVLHSSVPEQAAEMLERIKQEFSVSESYIQEIGPVIGTHTGPGLLGFVMVKE</sequence>
<gene>
    <name evidence="2" type="ORF">EDM58_10080</name>
</gene>
<comment type="caution">
    <text evidence="2">The sequence shown here is derived from an EMBL/GenBank/DDBJ whole genome shotgun (WGS) entry which is preliminary data.</text>
</comment>
<dbReference type="AlphaFoldDB" id="A0A3M8CUE3"/>
<protein>
    <submittedName>
        <fullName evidence="2">DegV family protein</fullName>
    </submittedName>
</protein>
<dbReference type="InterPro" id="IPR043168">
    <property type="entry name" value="DegV_C"/>
</dbReference>
<dbReference type="SUPFAM" id="SSF82549">
    <property type="entry name" value="DAK1/DegV-like"/>
    <property type="match status" value="1"/>
</dbReference>
<dbReference type="PANTHER" id="PTHR33434">
    <property type="entry name" value="DEGV DOMAIN-CONTAINING PROTEIN DR_1986-RELATED"/>
    <property type="match status" value="1"/>
</dbReference>
<evidence type="ECO:0000313" key="2">
    <source>
        <dbReference type="EMBL" id="RNB79313.1"/>
    </source>
</evidence>
<accession>A0A3M8CUE3</accession>
<dbReference type="PANTHER" id="PTHR33434:SF2">
    <property type="entry name" value="FATTY ACID-BINDING PROTEIN TM_1468"/>
    <property type="match status" value="1"/>
</dbReference>
<dbReference type="GO" id="GO:0008289">
    <property type="term" value="F:lipid binding"/>
    <property type="evidence" value="ECO:0007669"/>
    <property type="project" value="UniProtKB-KW"/>
</dbReference>
<evidence type="ECO:0000256" key="1">
    <source>
        <dbReference type="ARBA" id="ARBA00023121"/>
    </source>
</evidence>
<dbReference type="EMBL" id="RHHT01000019">
    <property type="protein sequence ID" value="RNB79313.1"/>
    <property type="molecule type" value="Genomic_DNA"/>
</dbReference>
<dbReference type="Gene3D" id="3.40.50.10170">
    <property type="match status" value="1"/>
</dbReference>
<dbReference type="PROSITE" id="PS51482">
    <property type="entry name" value="DEGV"/>
    <property type="match status" value="1"/>
</dbReference>
<dbReference type="RefSeq" id="WP_122913238.1">
    <property type="nucleotide sequence ID" value="NZ_RHHT01000019.1"/>
</dbReference>
<dbReference type="Proteomes" id="UP000281915">
    <property type="component" value="Unassembled WGS sequence"/>
</dbReference>
<evidence type="ECO:0000313" key="3">
    <source>
        <dbReference type="Proteomes" id="UP000281915"/>
    </source>
</evidence>